<dbReference type="GO" id="GO:0015280">
    <property type="term" value="F:ligand-gated sodium channel activity"/>
    <property type="evidence" value="ECO:0007669"/>
    <property type="project" value="TreeGrafter"/>
</dbReference>
<evidence type="ECO:0000313" key="16">
    <source>
        <dbReference type="WBParaSite" id="SSLN_0000371201-mRNA-1"/>
    </source>
</evidence>
<evidence type="ECO:0000256" key="7">
    <source>
        <dbReference type="ARBA" id="ARBA00023065"/>
    </source>
</evidence>
<keyword evidence="6" id="KW-0915">Sodium</keyword>
<evidence type="ECO:0000313" key="15">
    <source>
        <dbReference type="Proteomes" id="UP000275846"/>
    </source>
</evidence>
<evidence type="ECO:0000256" key="11">
    <source>
        <dbReference type="RuleBase" id="RU000679"/>
    </source>
</evidence>
<keyword evidence="7 11" id="KW-0406">Ion transport</keyword>
<comment type="similarity">
    <text evidence="11">Belongs to the amiloride-sensitive sodium channel (TC 1.A.6) family.</text>
</comment>
<evidence type="ECO:0000256" key="5">
    <source>
        <dbReference type="ARBA" id="ARBA00022989"/>
    </source>
</evidence>
<feature type="region of interest" description="Disordered" evidence="12">
    <location>
        <begin position="201"/>
        <end position="283"/>
    </location>
</feature>
<evidence type="ECO:0000256" key="8">
    <source>
        <dbReference type="ARBA" id="ARBA00023136"/>
    </source>
</evidence>
<dbReference type="STRING" id="70667.A0A183SHA7"/>
<dbReference type="WBParaSite" id="SSLN_0000371201-mRNA-1">
    <property type="protein sequence ID" value="SSLN_0000371201-mRNA-1"/>
    <property type="gene ID" value="SSLN_0000371201"/>
</dbReference>
<dbReference type="PANTHER" id="PTHR11690">
    <property type="entry name" value="AMILORIDE-SENSITIVE SODIUM CHANNEL-RELATED"/>
    <property type="match status" value="1"/>
</dbReference>
<evidence type="ECO:0000256" key="3">
    <source>
        <dbReference type="ARBA" id="ARBA00022461"/>
    </source>
</evidence>
<keyword evidence="9 11" id="KW-0739">Sodium transport</keyword>
<dbReference type="PRINTS" id="PR01078">
    <property type="entry name" value="AMINACHANNEL"/>
</dbReference>
<dbReference type="InterPro" id="IPR001873">
    <property type="entry name" value="ENaC"/>
</dbReference>
<dbReference type="Pfam" id="PF00858">
    <property type="entry name" value="ASC"/>
    <property type="match status" value="2"/>
</dbReference>
<accession>A0A183SHA7</accession>
<keyword evidence="4 11" id="KW-0812">Transmembrane</keyword>
<dbReference type="GO" id="GO:0005886">
    <property type="term" value="C:plasma membrane"/>
    <property type="evidence" value="ECO:0007669"/>
    <property type="project" value="TreeGrafter"/>
</dbReference>
<proteinExistence type="inferred from homology"/>
<organism evidence="16">
    <name type="scientific">Schistocephalus solidus</name>
    <name type="common">Tapeworm</name>
    <dbReference type="NCBI Taxonomy" id="70667"/>
    <lineage>
        <taxon>Eukaryota</taxon>
        <taxon>Metazoa</taxon>
        <taxon>Spiralia</taxon>
        <taxon>Lophotrochozoa</taxon>
        <taxon>Platyhelminthes</taxon>
        <taxon>Cestoda</taxon>
        <taxon>Eucestoda</taxon>
        <taxon>Diphyllobothriidea</taxon>
        <taxon>Diphyllobothriidae</taxon>
        <taxon>Schistocephalus</taxon>
    </lineage>
</organism>
<name>A0A183SHA7_SCHSO</name>
<feature type="compositionally biased region" description="Polar residues" evidence="12">
    <location>
        <begin position="241"/>
        <end position="254"/>
    </location>
</feature>
<keyword evidence="15" id="KW-1185">Reference proteome</keyword>
<feature type="compositionally biased region" description="Low complexity" evidence="12">
    <location>
        <begin position="350"/>
        <end position="359"/>
    </location>
</feature>
<evidence type="ECO:0000256" key="1">
    <source>
        <dbReference type="ARBA" id="ARBA00004141"/>
    </source>
</evidence>
<dbReference type="PANTHER" id="PTHR11690:SF300">
    <property type="entry name" value="PICKPOCKET PROTEIN 19"/>
    <property type="match status" value="1"/>
</dbReference>
<dbReference type="OrthoDB" id="6021021at2759"/>
<keyword evidence="3 11" id="KW-0894">Sodium channel</keyword>
<evidence type="ECO:0000256" key="12">
    <source>
        <dbReference type="SAM" id="MobiDB-lite"/>
    </source>
</evidence>
<evidence type="ECO:0000256" key="9">
    <source>
        <dbReference type="ARBA" id="ARBA00023201"/>
    </source>
</evidence>
<dbReference type="EMBL" id="UYSU01032589">
    <property type="protein sequence ID" value="VDL89990.1"/>
    <property type="molecule type" value="Genomic_DNA"/>
</dbReference>
<evidence type="ECO:0000256" key="6">
    <source>
        <dbReference type="ARBA" id="ARBA00023053"/>
    </source>
</evidence>
<reference evidence="14 15" key="2">
    <citation type="submission" date="2018-11" db="EMBL/GenBank/DDBJ databases">
        <authorList>
            <consortium name="Pathogen Informatics"/>
        </authorList>
    </citation>
    <scope>NUCLEOTIDE SEQUENCE [LARGE SCALE GENOMIC DNA]</scope>
    <source>
        <strain evidence="14 15">NST_G2</strain>
    </source>
</reference>
<evidence type="ECO:0000313" key="14">
    <source>
        <dbReference type="EMBL" id="VDL89990.1"/>
    </source>
</evidence>
<protein>
    <submittedName>
        <fullName evidence="16">Amiloride-sensitive sodium channel</fullName>
    </submittedName>
</protein>
<feature type="compositionally biased region" description="Low complexity" evidence="12">
    <location>
        <begin position="269"/>
        <end position="280"/>
    </location>
</feature>
<feature type="compositionally biased region" description="Basic and acidic residues" evidence="12">
    <location>
        <begin position="221"/>
        <end position="231"/>
    </location>
</feature>
<evidence type="ECO:0000256" key="2">
    <source>
        <dbReference type="ARBA" id="ARBA00022448"/>
    </source>
</evidence>
<feature type="region of interest" description="Disordered" evidence="12">
    <location>
        <begin position="339"/>
        <end position="359"/>
    </location>
</feature>
<dbReference type="Gene3D" id="1.10.287.770">
    <property type="entry name" value="YojJ-like"/>
    <property type="match status" value="1"/>
</dbReference>
<evidence type="ECO:0000256" key="10">
    <source>
        <dbReference type="ARBA" id="ARBA00023303"/>
    </source>
</evidence>
<keyword evidence="10 11" id="KW-0407">Ion channel</keyword>
<keyword evidence="2 11" id="KW-0813">Transport</keyword>
<dbReference type="Proteomes" id="UP000275846">
    <property type="component" value="Unassembled WGS sequence"/>
</dbReference>
<evidence type="ECO:0000256" key="13">
    <source>
        <dbReference type="SAM" id="Phobius"/>
    </source>
</evidence>
<keyword evidence="8 13" id="KW-0472">Membrane</keyword>
<reference evidence="16" key="1">
    <citation type="submission" date="2016-06" db="UniProtKB">
        <authorList>
            <consortium name="WormBaseParasite"/>
        </authorList>
    </citation>
    <scope>IDENTIFICATION</scope>
</reference>
<feature type="transmembrane region" description="Helical" evidence="13">
    <location>
        <begin position="62"/>
        <end position="87"/>
    </location>
</feature>
<gene>
    <name evidence="14" type="ORF">SSLN_LOCUS3605</name>
</gene>
<sequence>MGDSNKVHADGLKNAASEAYPQLEEDRIIFEETRRRLNDWGERSTFHGVDVLMETPPDWRRAFVTLFLMGMSGTCWIVVGILVASFLNLPISTVIDNNVAEFEFPAVTICPDSPFTMQTLKKDAEVKSEYVKAVDFWVKNAGQNAHSPFDSNWRVRTKRTLLPSFTKKSTALSVDWLKLLVACQYNGEDCGLQGVKEERVPLHPDDGSPAYWTRSTAHLTGYRDEESENRGKRSSKKTRMAGNQTKSTRWNGTASAKAPKNTPSSAKRSPAVPATASSSTNKSIPLWSTQKPIVINHPSKYYCFQGWNDYSGELSGTAARKVSAMDGFQILLHEASKNSREGSVPAADMSSSATSRSSSRATVRYGEHLSLSLGQFVHQRLSTFYRPCEKKIKPLKYLDLKSFYTGGGSTNMFFTVSYTRGNCVATLRQEVMSRKCKCFSEDAFVPFYLARNLSEQGFCHSMTRGNATVNGTVEGPAERANCHDRISQMTAEEILMTSLPYSWKLPIFMRPTIQTQLLWLCPQFCTELVTDVERRQKTALVETLSSKLTNLSSALAPADIAVITISASETRTAIMSEGEQMTPFNLLASIGGIFGLFLGLSGVTTFEVIEAWAIILPHLIPLCRYSLYLVKTFWREFRDAEDPIT</sequence>
<keyword evidence="5 13" id="KW-1133">Transmembrane helix</keyword>
<comment type="subcellular location">
    <subcellularLocation>
        <location evidence="1">Membrane</location>
        <topology evidence="1">Multi-pass membrane protein</topology>
    </subcellularLocation>
</comment>
<dbReference type="AlphaFoldDB" id="A0A183SHA7"/>
<evidence type="ECO:0000256" key="4">
    <source>
        <dbReference type="ARBA" id="ARBA00022692"/>
    </source>
</evidence>